<evidence type="ECO:0000256" key="1">
    <source>
        <dbReference type="SAM" id="Phobius"/>
    </source>
</evidence>
<dbReference type="EMBL" id="RKRE01000003">
    <property type="protein sequence ID" value="RPF42599.1"/>
    <property type="molecule type" value="Genomic_DNA"/>
</dbReference>
<feature type="transmembrane region" description="Helical" evidence="1">
    <location>
        <begin position="362"/>
        <end position="389"/>
    </location>
</feature>
<feature type="transmembrane region" description="Helical" evidence="1">
    <location>
        <begin position="293"/>
        <end position="312"/>
    </location>
</feature>
<reference evidence="3 4" key="1">
    <citation type="submission" date="2018-11" db="EMBL/GenBank/DDBJ databases">
        <title>Genomic Encyclopedia of Type Strains, Phase IV (KMG-IV): sequencing the most valuable type-strain genomes for metagenomic binning, comparative biology and taxonomic classification.</title>
        <authorList>
            <person name="Goeker M."/>
        </authorList>
    </citation>
    <scope>NUCLEOTIDE SEQUENCE [LARGE SCALE GENOMIC DNA]</scope>
    <source>
        <strain evidence="3 4">DSM 102936</strain>
    </source>
</reference>
<comment type="caution">
    <text evidence="3">The sequence shown here is derived from an EMBL/GenBank/DDBJ whole genome shotgun (WGS) entry which is preliminary data.</text>
</comment>
<feature type="domain" description="Nucleoside transporter/FeoB GTPase Gate" evidence="2">
    <location>
        <begin position="43"/>
        <end position="139"/>
    </location>
</feature>
<keyword evidence="4" id="KW-1185">Reference proteome</keyword>
<dbReference type="InterPro" id="IPR011642">
    <property type="entry name" value="Gate_dom"/>
</dbReference>
<keyword evidence="1" id="KW-0472">Membrane</keyword>
<feature type="transmembrane region" description="Helical" evidence="1">
    <location>
        <begin position="215"/>
        <end position="237"/>
    </location>
</feature>
<keyword evidence="1" id="KW-1133">Transmembrane helix</keyword>
<protein>
    <submittedName>
        <fullName evidence="3">Sporulation integral membrane protein YlbJ</fullName>
    </submittedName>
</protein>
<keyword evidence="1" id="KW-0812">Transmembrane</keyword>
<feature type="transmembrane region" description="Helical" evidence="1">
    <location>
        <begin position="148"/>
        <end position="169"/>
    </location>
</feature>
<dbReference type="AlphaFoldDB" id="A0A3N5AAG3"/>
<dbReference type="RefSeq" id="WP_123930956.1">
    <property type="nucleotide sequence ID" value="NZ_RKRE01000003.1"/>
</dbReference>
<dbReference type="OrthoDB" id="1645614at2"/>
<feature type="transmembrane region" description="Helical" evidence="1">
    <location>
        <begin position="324"/>
        <end position="342"/>
    </location>
</feature>
<accession>A0A3N5AAG3</accession>
<proteinExistence type="predicted"/>
<feature type="transmembrane region" description="Helical" evidence="1">
    <location>
        <begin position="123"/>
        <end position="141"/>
    </location>
</feature>
<dbReference type="Pfam" id="PF07670">
    <property type="entry name" value="Gate"/>
    <property type="match status" value="1"/>
</dbReference>
<feature type="transmembrane region" description="Helical" evidence="1">
    <location>
        <begin position="37"/>
        <end position="70"/>
    </location>
</feature>
<gene>
    <name evidence="3" type="ORF">EDD75_1701</name>
</gene>
<evidence type="ECO:0000313" key="4">
    <source>
        <dbReference type="Proteomes" id="UP000282654"/>
    </source>
</evidence>
<name>A0A3N5AAG3_9THEO</name>
<sequence length="399" mass="41608">MRPHTPKTVLAITIVLLLLLMITYPAAIYRGAAKGLAVWWGIVFPALLPFFIVTELFLALGVVHFLGALLEPLTQKVFRLPGAAAFAITVGFTSGYPMGAAVAARLKTEGLLSAVDAARLAAFANNASPLFILVAVAVGMYRNPQLGPFLAGIHYASNILTGLTLGLLARARAPASRPVAAWQRAVEALAATQRSDARNVGQLAGDAVRHAINNLFTIAGFICIFAVILQLCSEVPLLRALMQALGSLLQKIGVPEELWPAVGAGFFEITLGAKTAAAAAAPLSQKLMLTEAILSWGGLSVVMQALSFLAAAKVPGGLFLLGRFLQALYACALTYVSFPFFAPRLSQAAAAALPAAAPSFTATLAGATLTCFGANLGLLALGLLTAITGSCMNRRARKK</sequence>
<evidence type="ECO:0000313" key="3">
    <source>
        <dbReference type="EMBL" id="RPF42599.1"/>
    </source>
</evidence>
<dbReference type="Proteomes" id="UP000282654">
    <property type="component" value="Unassembled WGS sequence"/>
</dbReference>
<evidence type="ECO:0000259" key="2">
    <source>
        <dbReference type="Pfam" id="PF07670"/>
    </source>
</evidence>
<organism evidence="3 4">
    <name type="scientific">Thermodesulfitimonas autotrophica</name>
    <dbReference type="NCBI Taxonomy" id="1894989"/>
    <lineage>
        <taxon>Bacteria</taxon>
        <taxon>Bacillati</taxon>
        <taxon>Bacillota</taxon>
        <taxon>Clostridia</taxon>
        <taxon>Thermoanaerobacterales</taxon>
        <taxon>Thermoanaerobacteraceae</taxon>
        <taxon>Thermodesulfitimonas</taxon>
    </lineage>
</organism>
<feature type="transmembrane region" description="Helical" evidence="1">
    <location>
        <begin position="82"/>
        <end position="103"/>
    </location>
</feature>